<dbReference type="FunFam" id="2.160.10.10:FF:000029">
    <property type="entry name" value="Trimeric LpxA-like enzyme"/>
    <property type="match status" value="1"/>
</dbReference>
<dbReference type="Gene3D" id="2.160.10.10">
    <property type="entry name" value="Hexapeptide repeat proteins"/>
    <property type="match status" value="1"/>
</dbReference>
<dbReference type="PANTHER" id="PTHR45887">
    <property type="entry name" value="TRANSLATION INITIATION FACTOR EIF-2B SUBUNIT EPSILON"/>
    <property type="match status" value="1"/>
</dbReference>
<dbReference type="InParanoid" id="A0A251S5U7"/>
<keyword evidence="4" id="KW-0396">Initiation factor</keyword>
<comment type="subunit">
    <text evidence="8">Component of the translation initiation factor 2B (eIF2B) complex which is a heterodecamer of two sets of five different subunits: alpha, beta, gamma, delta and epsilon. Subunits alpha, beta and delta comprise a regulatory subcomplex and subunits epsilon and gamma comprise a catalytic subcomplex. Within the complex, the hexameric regulatory complex resides at the center, with the two heterodimeric catalytic subcomplexes bound on opposite sides.</text>
</comment>
<dbReference type="EMBL" id="CM007904">
    <property type="protein sequence ID" value="OTF94229.1"/>
    <property type="molecule type" value="Genomic_DNA"/>
</dbReference>
<dbReference type="FunCoup" id="A0A251S5U7">
    <property type="interactions" value="5586"/>
</dbReference>
<evidence type="ECO:0000256" key="3">
    <source>
        <dbReference type="ARBA" id="ARBA00022490"/>
    </source>
</evidence>
<dbReference type="CDD" id="cd11558">
    <property type="entry name" value="W2_eIF2B_epsilon"/>
    <property type="match status" value="1"/>
</dbReference>
<comment type="similarity">
    <text evidence="2">Belongs to the eIF-2B gamma/epsilon subunits family.</text>
</comment>
<dbReference type="Pfam" id="PF00483">
    <property type="entry name" value="NTP_transferase"/>
    <property type="match status" value="1"/>
</dbReference>
<dbReference type="FunFam" id="1.25.40.180:FF:000022">
    <property type="entry name" value="Translation initiation factor eIF-2B epsilon subunit"/>
    <property type="match status" value="1"/>
</dbReference>
<evidence type="ECO:0000256" key="2">
    <source>
        <dbReference type="ARBA" id="ARBA00007878"/>
    </source>
</evidence>
<dbReference type="Gene3D" id="3.90.550.10">
    <property type="entry name" value="Spore Coat Polysaccharide Biosynthesis Protein SpsA, Chain A"/>
    <property type="match status" value="1"/>
</dbReference>
<dbReference type="InterPro" id="IPR051956">
    <property type="entry name" value="eIF2B_epsilon"/>
</dbReference>
<evidence type="ECO:0000256" key="8">
    <source>
        <dbReference type="ARBA" id="ARBA00046432"/>
    </source>
</evidence>
<dbReference type="OMA" id="LAQSCKI"/>
<keyword evidence="3" id="KW-0963">Cytoplasm</keyword>
<organism evidence="10 11">
    <name type="scientific">Helianthus annuus</name>
    <name type="common">Common sunflower</name>
    <dbReference type="NCBI Taxonomy" id="4232"/>
    <lineage>
        <taxon>Eukaryota</taxon>
        <taxon>Viridiplantae</taxon>
        <taxon>Streptophyta</taxon>
        <taxon>Embryophyta</taxon>
        <taxon>Tracheophyta</taxon>
        <taxon>Spermatophyta</taxon>
        <taxon>Magnoliopsida</taxon>
        <taxon>eudicotyledons</taxon>
        <taxon>Gunneridae</taxon>
        <taxon>Pentapetalae</taxon>
        <taxon>asterids</taxon>
        <taxon>campanulids</taxon>
        <taxon>Asterales</taxon>
        <taxon>Asteraceae</taxon>
        <taxon>Asteroideae</taxon>
        <taxon>Heliantheae alliance</taxon>
        <taxon>Heliantheae</taxon>
        <taxon>Helianthus</taxon>
    </lineage>
</organism>
<dbReference type="CDD" id="cd05787">
    <property type="entry name" value="LbH_eIF2B_epsilon"/>
    <property type="match status" value="1"/>
</dbReference>
<keyword evidence="11" id="KW-1185">Reference proteome</keyword>
<dbReference type="SUPFAM" id="SSF53448">
    <property type="entry name" value="Nucleotide-diphospho-sugar transferases"/>
    <property type="match status" value="1"/>
</dbReference>
<proteinExistence type="inferred from homology"/>
<reference evidence="11" key="1">
    <citation type="journal article" date="2017" name="Nature">
        <title>The sunflower genome provides insights into oil metabolism, flowering and Asterid evolution.</title>
        <authorList>
            <person name="Badouin H."/>
            <person name="Gouzy J."/>
            <person name="Grassa C.J."/>
            <person name="Murat F."/>
            <person name="Staton S.E."/>
            <person name="Cottret L."/>
            <person name="Lelandais-Briere C."/>
            <person name="Owens G.L."/>
            <person name="Carrere S."/>
            <person name="Mayjonade B."/>
            <person name="Legrand L."/>
            <person name="Gill N."/>
            <person name="Kane N.C."/>
            <person name="Bowers J.E."/>
            <person name="Hubner S."/>
            <person name="Bellec A."/>
            <person name="Berard A."/>
            <person name="Berges H."/>
            <person name="Blanchet N."/>
            <person name="Boniface M.C."/>
            <person name="Brunel D."/>
            <person name="Catrice O."/>
            <person name="Chaidir N."/>
            <person name="Claudel C."/>
            <person name="Donnadieu C."/>
            <person name="Faraut T."/>
            <person name="Fievet G."/>
            <person name="Helmstetter N."/>
            <person name="King M."/>
            <person name="Knapp S.J."/>
            <person name="Lai Z."/>
            <person name="Le Paslier M.C."/>
            <person name="Lippi Y."/>
            <person name="Lorenzon L."/>
            <person name="Mandel J.R."/>
            <person name="Marage G."/>
            <person name="Marchand G."/>
            <person name="Marquand E."/>
            <person name="Bret-Mestries E."/>
            <person name="Morien E."/>
            <person name="Nambeesan S."/>
            <person name="Nguyen T."/>
            <person name="Pegot-Espagnet P."/>
            <person name="Pouilly N."/>
            <person name="Raftis F."/>
            <person name="Sallet E."/>
            <person name="Schiex T."/>
            <person name="Thomas J."/>
            <person name="Vandecasteele C."/>
            <person name="Vares D."/>
            <person name="Vear F."/>
            <person name="Vautrin S."/>
            <person name="Crespi M."/>
            <person name="Mangin B."/>
            <person name="Burke J.M."/>
            <person name="Salse J."/>
            <person name="Munos S."/>
            <person name="Vincourt P."/>
            <person name="Rieseberg L.H."/>
            <person name="Langlade N.B."/>
        </authorList>
    </citation>
    <scope>NUCLEOTIDE SEQUENCE [LARGE SCALE GENOMIC DNA]</scope>
    <source>
        <strain evidence="11">cv. SF193</strain>
    </source>
</reference>
<dbReference type="InterPro" id="IPR003307">
    <property type="entry name" value="W2_domain"/>
</dbReference>
<dbReference type="PROSITE" id="PS51363">
    <property type="entry name" value="W2"/>
    <property type="match status" value="1"/>
</dbReference>
<evidence type="ECO:0000256" key="4">
    <source>
        <dbReference type="ARBA" id="ARBA00022540"/>
    </source>
</evidence>
<dbReference type="FunFam" id="3.90.550.10:FF:000106">
    <property type="entry name" value="Translation initiation factor eIF-2B subunit epsilon"/>
    <property type="match status" value="1"/>
</dbReference>
<dbReference type="GO" id="GO:0031369">
    <property type="term" value="F:translation initiation factor binding"/>
    <property type="evidence" value="ECO:0000318"/>
    <property type="project" value="GO_Central"/>
</dbReference>
<name>A0A251S5U7_HELAN</name>
<protein>
    <recommendedName>
        <fullName evidence="6">Translation initiation factor eIF2B subunit epsilon</fullName>
    </recommendedName>
    <alternativeName>
        <fullName evidence="7">eIF2B GDP-GTP exchange factor subunit epsilon</fullName>
    </alternativeName>
</protein>
<dbReference type="InterPro" id="IPR011004">
    <property type="entry name" value="Trimer_LpxA-like_sf"/>
</dbReference>
<dbReference type="GO" id="GO:0003743">
    <property type="term" value="F:translation initiation factor activity"/>
    <property type="evidence" value="ECO:0000318"/>
    <property type="project" value="GO_Central"/>
</dbReference>
<dbReference type="AlphaFoldDB" id="A0A251S5U7"/>
<keyword evidence="5" id="KW-0648">Protein biosynthesis</keyword>
<dbReference type="Proteomes" id="UP000215914">
    <property type="component" value="Chromosome 15"/>
</dbReference>
<dbReference type="PANTHER" id="PTHR45887:SF1">
    <property type="entry name" value="TRANSLATION INITIATION FACTOR EIF-2B SUBUNIT EPSILON"/>
    <property type="match status" value="1"/>
</dbReference>
<dbReference type="STRING" id="4232.A0A251S5U7"/>
<sequence>MGFIYGSNRFEKTQTGQLGLNNWVIFFNLNFIEALRNPRETATTLDQETILRVLPLQSCSIKFRVKNKPTKTMGAKKGGKEDAVEDMPHVPLKAILLADSFTTKFRPITLECPKVLLPIVNTPMIDYTLAWLESANVEEVFVFCCSHSKQIIDYLDKSKWVNQPNFSVSTIESHNCISAGDALRFIYDKNVINGDFVLISGDTVSNMILTEALQEHKERRQKDSNAVMTMVIKQSKPSQITRQTRLGTDELFMAIDPATKQLLYYDDKSDDQKGTLTLDKAFLAENPSISVHNDKQDCYIDICSPEVLSLFTDNFDYQHLRRHFVKGLLVDDIMGFKIFTHEIHSDYAARIDNFRSYDSISKDIIQRWTYPFVPDVQFSLNNPTNLERHGIYRASEILQSRSAEIGPFTYIGKGSSIGGKTVISNSVIGDGCKIGSNVLIDGCYIWNNVTIEDGCNLKQAILCDGVVMKSGSVLEPGVVLSFNVVVGQEFVVPAYSKVSLLPQPVTQDSDEELEYADNNSGIIHTIDTLENGNSRTEWESSEVGIGGRGFIWSMSEVDHEEEWRHSVAPIPETKLIELTQMVFDNLELNIQDDIVLAVPGEQESGNESDDDNIDDSLQIFEKEIEATFLRAVHEKVKDDHIILEVNSLRLSYNLALEDCASALFYSMMKLALDTTHTSPASLVKNANDVMSRYGKLLKPYLQSVDGEIEVILKFEEMCSESAKEFAAVFVQILHMLYDKDIIQEEAILNWAEEKEGADESDKVFVKQSEKFIQNWFRNMEKRVAKQLLNQ</sequence>
<comment type="subcellular location">
    <subcellularLocation>
        <location evidence="1">Cytoplasm</location>
        <location evidence="1">Cytosol</location>
    </subcellularLocation>
</comment>
<dbReference type="Pfam" id="PF25084">
    <property type="entry name" value="LbH_EIF2B"/>
    <property type="match status" value="1"/>
</dbReference>
<evidence type="ECO:0000256" key="6">
    <source>
        <dbReference type="ARBA" id="ARBA00044144"/>
    </source>
</evidence>
<evidence type="ECO:0000259" key="9">
    <source>
        <dbReference type="PROSITE" id="PS51363"/>
    </source>
</evidence>
<dbReference type="SUPFAM" id="SSF51161">
    <property type="entry name" value="Trimeric LpxA-like enzymes"/>
    <property type="match status" value="1"/>
</dbReference>
<dbReference type="InterPro" id="IPR035543">
    <property type="entry name" value="eIF-2B_epsilon_N"/>
</dbReference>
<dbReference type="Gene3D" id="1.25.40.180">
    <property type="match status" value="1"/>
</dbReference>
<evidence type="ECO:0000256" key="1">
    <source>
        <dbReference type="ARBA" id="ARBA00004514"/>
    </source>
</evidence>
<dbReference type="Pfam" id="PF02020">
    <property type="entry name" value="W2"/>
    <property type="match status" value="1"/>
</dbReference>
<dbReference type="InterPro" id="IPR029044">
    <property type="entry name" value="Nucleotide-diphossugar_trans"/>
</dbReference>
<evidence type="ECO:0000256" key="7">
    <source>
        <dbReference type="ARBA" id="ARBA00044345"/>
    </source>
</evidence>
<dbReference type="InterPro" id="IPR044123">
    <property type="entry name" value="W2_eIF2B_epsilon"/>
</dbReference>
<dbReference type="InterPro" id="IPR056764">
    <property type="entry name" value="LbH_EIF2B3/5"/>
</dbReference>
<dbReference type="SUPFAM" id="SSF48371">
    <property type="entry name" value="ARM repeat"/>
    <property type="match status" value="1"/>
</dbReference>
<dbReference type="GO" id="GO:0005851">
    <property type="term" value="C:eukaryotic translation initiation factor 2B complex"/>
    <property type="evidence" value="ECO:0000318"/>
    <property type="project" value="GO_Central"/>
</dbReference>
<gene>
    <name evidence="10" type="ORF">HannXRQ_Chr15g0469811</name>
</gene>
<evidence type="ECO:0000313" key="10">
    <source>
        <dbReference type="EMBL" id="OTF94229.1"/>
    </source>
</evidence>
<dbReference type="InterPro" id="IPR016024">
    <property type="entry name" value="ARM-type_fold"/>
</dbReference>
<accession>A0A251S5U7</accession>
<evidence type="ECO:0000313" key="11">
    <source>
        <dbReference type="Proteomes" id="UP000215914"/>
    </source>
</evidence>
<evidence type="ECO:0000256" key="5">
    <source>
        <dbReference type="ARBA" id="ARBA00022917"/>
    </source>
</evidence>
<dbReference type="CDD" id="cd04197">
    <property type="entry name" value="eIF-2B_epsilon_N"/>
    <property type="match status" value="1"/>
</dbReference>
<dbReference type="SMART" id="SM00515">
    <property type="entry name" value="eIF5C"/>
    <property type="match status" value="1"/>
</dbReference>
<dbReference type="InterPro" id="IPR005835">
    <property type="entry name" value="NTP_transferase_dom"/>
</dbReference>
<dbReference type="GO" id="GO:0005829">
    <property type="term" value="C:cytosol"/>
    <property type="evidence" value="ECO:0007669"/>
    <property type="project" value="UniProtKB-SubCell"/>
</dbReference>
<feature type="domain" description="W2" evidence="9">
    <location>
        <begin position="614"/>
        <end position="786"/>
    </location>
</feature>
<dbReference type="GO" id="GO:0005085">
    <property type="term" value="F:guanyl-nucleotide exchange factor activity"/>
    <property type="evidence" value="ECO:0000318"/>
    <property type="project" value="GO_Central"/>
</dbReference>